<name>A0A1V4IRU6_9CLOT</name>
<evidence type="ECO:0000256" key="3">
    <source>
        <dbReference type="PROSITE-ProRule" id="PRU00284"/>
    </source>
</evidence>
<dbReference type="GO" id="GO:0004888">
    <property type="term" value="F:transmembrane signaling receptor activity"/>
    <property type="evidence" value="ECO:0007669"/>
    <property type="project" value="InterPro"/>
</dbReference>
<dbReference type="CDD" id="cd06225">
    <property type="entry name" value="HAMP"/>
    <property type="match status" value="1"/>
</dbReference>
<dbReference type="Gene3D" id="1.10.287.950">
    <property type="entry name" value="Methyl-accepting chemotaxis protein"/>
    <property type="match status" value="1"/>
</dbReference>
<dbReference type="Pfam" id="PF00672">
    <property type="entry name" value="HAMP"/>
    <property type="match status" value="1"/>
</dbReference>
<keyword evidence="8" id="KW-1185">Reference proteome</keyword>
<reference evidence="7 8" key="1">
    <citation type="submission" date="2017-03" db="EMBL/GenBank/DDBJ databases">
        <title>Genome sequence of Clostridium oryzae DSM 28571.</title>
        <authorList>
            <person name="Poehlein A."/>
            <person name="Daniel R."/>
        </authorList>
    </citation>
    <scope>NUCLEOTIDE SEQUENCE [LARGE SCALE GENOMIC DNA]</scope>
    <source>
        <strain evidence="7 8">DSM 28571</strain>
    </source>
</reference>
<dbReference type="PANTHER" id="PTHR32089">
    <property type="entry name" value="METHYL-ACCEPTING CHEMOTAXIS PROTEIN MCPB"/>
    <property type="match status" value="1"/>
</dbReference>
<evidence type="ECO:0000259" key="5">
    <source>
        <dbReference type="PROSITE" id="PS50111"/>
    </source>
</evidence>
<dbReference type="SMART" id="SM00304">
    <property type="entry name" value="HAMP"/>
    <property type="match status" value="1"/>
</dbReference>
<keyword evidence="4" id="KW-0812">Transmembrane</keyword>
<gene>
    <name evidence="7" type="primary">yoaH_2</name>
    <name evidence="7" type="ORF">CLORY_16700</name>
</gene>
<dbReference type="GO" id="GO:0006935">
    <property type="term" value="P:chemotaxis"/>
    <property type="evidence" value="ECO:0007669"/>
    <property type="project" value="InterPro"/>
</dbReference>
<dbReference type="EMBL" id="MZGV01000014">
    <property type="protein sequence ID" value="OPJ62540.1"/>
    <property type="molecule type" value="Genomic_DNA"/>
</dbReference>
<feature type="domain" description="Methyl-accepting transducer" evidence="5">
    <location>
        <begin position="278"/>
        <end position="543"/>
    </location>
</feature>
<feature type="domain" description="HAMP" evidence="6">
    <location>
        <begin position="215"/>
        <end position="273"/>
    </location>
</feature>
<accession>A0A1V4IRU6</accession>
<evidence type="ECO:0000256" key="4">
    <source>
        <dbReference type="SAM" id="Phobius"/>
    </source>
</evidence>
<dbReference type="Proteomes" id="UP000190080">
    <property type="component" value="Unassembled WGS sequence"/>
</dbReference>
<dbReference type="OrthoDB" id="9814363at2"/>
<dbReference type="Pfam" id="PF00015">
    <property type="entry name" value="MCPsignal"/>
    <property type="match status" value="1"/>
</dbReference>
<dbReference type="Gene3D" id="6.10.340.10">
    <property type="match status" value="1"/>
</dbReference>
<feature type="transmembrane region" description="Helical" evidence="4">
    <location>
        <begin position="193"/>
        <end position="213"/>
    </location>
</feature>
<dbReference type="PROSITE" id="PS50111">
    <property type="entry name" value="CHEMOTAXIS_TRANSDUC_2"/>
    <property type="match status" value="1"/>
</dbReference>
<comment type="similarity">
    <text evidence="2">Belongs to the methyl-accepting chemotaxis (MCP) protein family.</text>
</comment>
<dbReference type="AlphaFoldDB" id="A0A1V4IRU6"/>
<dbReference type="SMART" id="SM00283">
    <property type="entry name" value="MA"/>
    <property type="match status" value="1"/>
</dbReference>
<organism evidence="7 8">
    <name type="scientific">Clostridium oryzae</name>
    <dbReference type="NCBI Taxonomy" id="1450648"/>
    <lineage>
        <taxon>Bacteria</taxon>
        <taxon>Bacillati</taxon>
        <taxon>Bacillota</taxon>
        <taxon>Clostridia</taxon>
        <taxon>Eubacteriales</taxon>
        <taxon>Clostridiaceae</taxon>
        <taxon>Clostridium</taxon>
    </lineage>
</organism>
<evidence type="ECO:0000256" key="1">
    <source>
        <dbReference type="ARBA" id="ARBA00023224"/>
    </source>
</evidence>
<proteinExistence type="inferred from homology"/>
<dbReference type="InterPro" id="IPR004089">
    <property type="entry name" value="MCPsignal_dom"/>
</dbReference>
<dbReference type="RefSeq" id="WP_079423215.1">
    <property type="nucleotide sequence ID" value="NZ_MZGV01000014.1"/>
</dbReference>
<keyword evidence="4" id="KW-1133">Transmembrane helix</keyword>
<dbReference type="InterPro" id="IPR003660">
    <property type="entry name" value="HAMP_dom"/>
</dbReference>
<dbReference type="PROSITE" id="PS50885">
    <property type="entry name" value="HAMP"/>
    <property type="match status" value="1"/>
</dbReference>
<dbReference type="GO" id="GO:0016020">
    <property type="term" value="C:membrane"/>
    <property type="evidence" value="ECO:0007669"/>
    <property type="project" value="InterPro"/>
</dbReference>
<keyword evidence="1 3" id="KW-0807">Transducer</keyword>
<keyword evidence="4" id="KW-0472">Membrane</keyword>
<dbReference type="GO" id="GO:0007165">
    <property type="term" value="P:signal transduction"/>
    <property type="evidence" value="ECO:0007669"/>
    <property type="project" value="UniProtKB-KW"/>
</dbReference>
<evidence type="ECO:0000256" key="2">
    <source>
        <dbReference type="ARBA" id="ARBA00029447"/>
    </source>
</evidence>
<sequence>MRKSIVYRILFILIFLTFIFTLNTVLSGVTNSQVHLSASLISDSFVSLEAEQVKLKNDMDQIHLSIKTYILGDKSSTAEQVSQTIQHSVKQAASSNNKIEAICDKFSSKAMNSTLHDAYAPYKSNIKTLLKQAEAIAENIKSGNITSAEQQNKDYETLSNSMMKSESDFQKILNGRIGHEVGLVHSRVDRSTVIIWVMAIIFIISAALAFYISMKTIIIPLKKVNSSLREIIRKLEKDDGDLTARINIKSEDEVGQMAKGINRFLETLQHAMISIKSGSNTINKSTEVISKHISESKDSTSSVSNALTELSASMEEISSTLQTIGNGTQEVLSSANIIADSAESNSEHVGNIAHRAERIRTQSNQSKVQTQGVLQNIEKSMTASIESSRSVGRISELTANILSISNETNMLALNASIEAARAGEAGKGFAVVADQIRKLAESTQKTANDIQNISKLVLGAVEELVGNSNEIMSYITEKVLPDYDGFVEVANSYKQDADVMNEMLTRFSSESSDLRSIATNITNGIQEISQAIDESVNFVIHSSEDTNTLLTSISSITDEAANNLEIVKKLNNEVNKFKKVE</sequence>
<protein>
    <submittedName>
        <fullName evidence="7">Putative methyl-accepting chemotaxis protein YoaH</fullName>
    </submittedName>
</protein>
<evidence type="ECO:0000313" key="8">
    <source>
        <dbReference type="Proteomes" id="UP000190080"/>
    </source>
</evidence>
<dbReference type="STRING" id="1450648.CLORY_16700"/>
<dbReference type="InterPro" id="IPR004090">
    <property type="entry name" value="Chemotax_Me-accpt_rcpt"/>
</dbReference>
<comment type="caution">
    <text evidence="7">The sequence shown here is derived from an EMBL/GenBank/DDBJ whole genome shotgun (WGS) entry which is preliminary data.</text>
</comment>
<dbReference type="PRINTS" id="PR00260">
    <property type="entry name" value="CHEMTRNSDUCR"/>
</dbReference>
<dbReference type="PANTHER" id="PTHR32089:SF112">
    <property type="entry name" value="LYSOZYME-LIKE PROTEIN-RELATED"/>
    <property type="match status" value="1"/>
</dbReference>
<evidence type="ECO:0000259" key="6">
    <source>
        <dbReference type="PROSITE" id="PS50885"/>
    </source>
</evidence>
<dbReference type="SUPFAM" id="SSF58104">
    <property type="entry name" value="Methyl-accepting chemotaxis protein (MCP) signaling domain"/>
    <property type="match status" value="1"/>
</dbReference>
<evidence type="ECO:0000313" key="7">
    <source>
        <dbReference type="EMBL" id="OPJ62540.1"/>
    </source>
</evidence>